<accession>A0A9D2EN12</accession>
<sequence length="156" mass="18352">MKIISWIKKHRKGCLCLLAFVLITRILLATHYIGAWSSNGQWKVMCHQALPDNPHHCWDGWLYFYGVNVPDKIYVKRTIDDWSDETYTEHENVGFWDDRTGDYENFDLIFFNLIAPSLPARGSYSFLDLSDRPDSGKIEIKWEEDGEMKYAVVEWP</sequence>
<reference evidence="1" key="1">
    <citation type="journal article" date="2021" name="PeerJ">
        <title>Extensive microbial diversity within the chicken gut microbiome revealed by metagenomics and culture.</title>
        <authorList>
            <person name="Gilroy R."/>
            <person name="Ravi A."/>
            <person name="Getino M."/>
            <person name="Pursley I."/>
            <person name="Horton D.L."/>
            <person name="Alikhan N.F."/>
            <person name="Baker D."/>
            <person name="Gharbi K."/>
            <person name="Hall N."/>
            <person name="Watson M."/>
            <person name="Adriaenssens E.M."/>
            <person name="Foster-Nyarko E."/>
            <person name="Jarju S."/>
            <person name="Secka A."/>
            <person name="Antonio M."/>
            <person name="Oren A."/>
            <person name="Chaudhuri R.R."/>
            <person name="La Ragione R."/>
            <person name="Hildebrand F."/>
            <person name="Pallen M.J."/>
        </authorList>
    </citation>
    <scope>NUCLEOTIDE SEQUENCE</scope>
    <source>
        <strain evidence="1">CHK179-28034</strain>
    </source>
</reference>
<evidence type="ECO:0000313" key="2">
    <source>
        <dbReference type="Proteomes" id="UP000824049"/>
    </source>
</evidence>
<comment type="caution">
    <text evidence="1">The sequence shown here is derived from an EMBL/GenBank/DDBJ whole genome shotgun (WGS) entry which is preliminary data.</text>
</comment>
<dbReference type="EMBL" id="DXBR01000106">
    <property type="protein sequence ID" value="HIZ40512.1"/>
    <property type="molecule type" value="Genomic_DNA"/>
</dbReference>
<name>A0A9D2EN12_9FIRM</name>
<organism evidence="1 2">
    <name type="scientific">Candidatus Anaerobutyricum stercoris</name>
    <dbReference type="NCBI Taxonomy" id="2838457"/>
    <lineage>
        <taxon>Bacteria</taxon>
        <taxon>Bacillati</taxon>
        <taxon>Bacillota</taxon>
        <taxon>Clostridia</taxon>
        <taxon>Lachnospirales</taxon>
        <taxon>Lachnospiraceae</taxon>
        <taxon>Anaerobutyricum</taxon>
    </lineage>
</organism>
<protein>
    <submittedName>
        <fullName evidence="1">Uncharacterized protein</fullName>
    </submittedName>
</protein>
<dbReference type="Proteomes" id="UP000824049">
    <property type="component" value="Unassembled WGS sequence"/>
</dbReference>
<dbReference type="AlphaFoldDB" id="A0A9D2EN12"/>
<evidence type="ECO:0000313" key="1">
    <source>
        <dbReference type="EMBL" id="HIZ40512.1"/>
    </source>
</evidence>
<reference evidence="1" key="2">
    <citation type="submission" date="2021-04" db="EMBL/GenBank/DDBJ databases">
        <authorList>
            <person name="Gilroy R."/>
        </authorList>
    </citation>
    <scope>NUCLEOTIDE SEQUENCE</scope>
    <source>
        <strain evidence="1">CHK179-28034</strain>
    </source>
</reference>
<gene>
    <name evidence="1" type="ORF">H9968_11460</name>
</gene>
<proteinExistence type="predicted"/>